<organism evidence="2 3">
    <name type="scientific">Pararge aegeria aegeria</name>
    <dbReference type="NCBI Taxonomy" id="348720"/>
    <lineage>
        <taxon>Eukaryota</taxon>
        <taxon>Metazoa</taxon>
        <taxon>Ecdysozoa</taxon>
        <taxon>Arthropoda</taxon>
        <taxon>Hexapoda</taxon>
        <taxon>Insecta</taxon>
        <taxon>Pterygota</taxon>
        <taxon>Neoptera</taxon>
        <taxon>Endopterygota</taxon>
        <taxon>Lepidoptera</taxon>
        <taxon>Glossata</taxon>
        <taxon>Ditrysia</taxon>
        <taxon>Papilionoidea</taxon>
        <taxon>Nymphalidae</taxon>
        <taxon>Satyrinae</taxon>
        <taxon>Satyrini</taxon>
        <taxon>Parargina</taxon>
        <taxon>Pararge</taxon>
    </lineage>
</organism>
<reference evidence="2" key="1">
    <citation type="submission" date="2022-03" db="EMBL/GenBank/DDBJ databases">
        <authorList>
            <person name="Lindestad O."/>
        </authorList>
    </citation>
    <scope>NUCLEOTIDE SEQUENCE</scope>
</reference>
<name>A0A8S4RWZ7_9NEOP</name>
<dbReference type="EMBL" id="CAKXAJ010025625">
    <property type="protein sequence ID" value="CAH2242122.1"/>
    <property type="molecule type" value="Genomic_DNA"/>
</dbReference>
<gene>
    <name evidence="2" type="primary">jg22814</name>
    <name evidence="2" type="ORF">PAEG_LOCUS18479</name>
</gene>
<dbReference type="AlphaFoldDB" id="A0A8S4RWZ7"/>
<feature type="region of interest" description="Disordered" evidence="1">
    <location>
        <begin position="1"/>
        <end position="22"/>
    </location>
</feature>
<sequence>MTRKRRSHLRGQSHADGARGALAMRDTGARGMVIFRARARLNYIISRDRAQPDKSPATGDRPRLVTQPPQTLRLRRGDRRDWAALFA</sequence>
<evidence type="ECO:0000256" key="1">
    <source>
        <dbReference type="SAM" id="MobiDB-lite"/>
    </source>
</evidence>
<evidence type="ECO:0000313" key="2">
    <source>
        <dbReference type="EMBL" id="CAH2242122.1"/>
    </source>
</evidence>
<feature type="compositionally biased region" description="Basic residues" evidence="1">
    <location>
        <begin position="1"/>
        <end position="11"/>
    </location>
</feature>
<comment type="caution">
    <text evidence="2">The sequence shown here is derived from an EMBL/GenBank/DDBJ whole genome shotgun (WGS) entry which is preliminary data.</text>
</comment>
<dbReference type="Proteomes" id="UP000838756">
    <property type="component" value="Unassembled WGS sequence"/>
</dbReference>
<proteinExistence type="predicted"/>
<protein>
    <submittedName>
        <fullName evidence="2">Jg22814 protein</fullName>
    </submittedName>
</protein>
<evidence type="ECO:0000313" key="3">
    <source>
        <dbReference type="Proteomes" id="UP000838756"/>
    </source>
</evidence>
<keyword evidence="3" id="KW-1185">Reference proteome</keyword>
<feature type="region of interest" description="Disordered" evidence="1">
    <location>
        <begin position="46"/>
        <end position="71"/>
    </location>
</feature>
<accession>A0A8S4RWZ7</accession>